<dbReference type="InterPro" id="IPR036249">
    <property type="entry name" value="Thioredoxin-like_sf"/>
</dbReference>
<dbReference type="CDD" id="cd00299">
    <property type="entry name" value="GST_C_family"/>
    <property type="match status" value="1"/>
</dbReference>
<sequence length="264" mass="29932">MSRPVVYHIPVCPFSQRLEILLALKGLQDAVEFRVVDITKPRDPALLELSRGTTALPIMDLGDGRVLKESLVILRYVEEALGGPNVARSDPYERGIERLMITREGPFGMAGYLYVLNRDRTASETKKAALLEHYAWLSDFLDHHNPGGLFLFDDFGLAETVFTPLMMRFWFLDYYEGFELPPGPEYARVRAWREACLAHPAAQQVSYDHIVKLYYDYAVGAGNGALPDGRAKSSFTFDPDWRDRPMPPRDKYDRVASDAELGLI</sequence>
<proteinExistence type="predicted"/>
<dbReference type="InterPro" id="IPR010987">
    <property type="entry name" value="Glutathione-S-Trfase_C-like"/>
</dbReference>
<dbReference type="SUPFAM" id="SSF52833">
    <property type="entry name" value="Thioredoxin-like"/>
    <property type="match status" value="1"/>
</dbReference>
<name>A0ABV7GYD1_9RHOB</name>
<evidence type="ECO:0000313" key="3">
    <source>
        <dbReference type="EMBL" id="MFC3145356.1"/>
    </source>
</evidence>
<dbReference type="InterPro" id="IPR050983">
    <property type="entry name" value="GST_Omega/HSP26"/>
</dbReference>
<dbReference type="SUPFAM" id="SSF47616">
    <property type="entry name" value="GST C-terminal domain-like"/>
    <property type="match status" value="1"/>
</dbReference>
<dbReference type="PANTHER" id="PTHR43968">
    <property type="match status" value="1"/>
</dbReference>
<dbReference type="Pfam" id="PF13409">
    <property type="entry name" value="GST_N_2"/>
    <property type="match status" value="1"/>
</dbReference>
<dbReference type="PROSITE" id="PS50404">
    <property type="entry name" value="GST_NTER"/>
    <property type="match status" value="1"/>
</dbReference>
<dbReference type="PROSITE" id="PS50405">
    <property type="entry name" value="GST_CTER"/>
    <property type="match status" value="1"/>
</dbReference>
<gene>
    <name evidence="3" type="ORF">ACFOGP_21735</name>
</gene>
<keyword evidence="4" id="KW-1185">Reference proteome</keyword>
<dbReference type="EMBL" id="JBHRTB010000010">
    <property type="protein sequence ID" value="MFC3145356.1"/>
    <property type="molecule type" value="Genomic_DNA"/>
</dbReference>
<dbReference type="Gene3D" id="3.40.30.10">
    <property type="entry name" value="Glutaredoxin"/>
    <property type="match status" value="1"/>
</dbReference>
<dbReference type="RefSeq" id="WP_275632316.1">
    <property type="nucleotide sequence ID" value="NZ_JARGYD010000003.1"/>
</dbReference>
<dbReference type="PANTHER" id="PTHR43968:SF6">
    <property type="entry name" value="GLUTATHIONE S-TRANSFERASE OMEGA"/>
    <property type="match status" value="1"/>
</dbReference>
<feature type="domain" description="GST N-terminal" evidence="1">
    <location>
        <begin position="2"/>
        <end position="85"/>
    </location>
</feature>
<evidence type="ECO:0000313" key="4">
    <source>
        <dbReference type="Proteomes" id="UP001595632"/>
    </source>
</evidence>
<accession>A0ABV7GYD1</accession>
<organism evidence="3 4">
    <name type="scientific">Psychromarinibacter halotolerans</name>
    <dbReference type="NCBI Taxonomy" id="1775175"/>
    <lineage>
        <taxon>Bacteria</taxon>
        <taxon>Pseudomonadati</taxon>
        <taxon>Pseudomonadota</taxon>
        <taxon>Alphaproteobacteria</taxon>
        <taxon>Rhodobacterales</taxon>
        <taxon>Paracoccaceae</taxon>
        <taxon>Psychromarinibacter</taxon>
    </lineage>
</organism>
<dbReference type="Proteomes" id="UP001595632">
    <property type="component" value="Unassembled WGS sequence"/>
</dbReference>
<evidence type="ECO:0000259" key="1">
    <source>
        <dbReference type="PROSITE" id="PS50404"/>
    </source>
</evidence>
<dbReference type="CDD" id="cd00570">
    <property type="entry name" value="GST_N_family"/>
    <property type="match status" value="1"/>
</dbReference>
<dbReference type="InterPro" id="IPR004045">
    <property type="entry name" value="Glutathione_S-Trfase_N"/>
</dbReference>
<protein>
    <submittedName>
        <fullName evidence="3">Glutathione S-transferase family protein</fullName>
    </submittedName>
</protein>
<feature type="domain" description="GST C-terminal" evidence="2">
    <location>
        <begin position="90"/>
        <end position="235"/>
    </location>
</feature>
<dbReference type="Gene3D" id="1.20.1050.10">
    <property type="match status" value="1"/>
</dbReference>
<reference evidence="4" key="1">
    <citation type="journal article" date="2019" name="Int. J. Syst. Evol. Microbiol.">
        <title>The Global Catalogue of Microorganisms (GCM) 10K type strain sequencing project: providing services to taxonomists for standard genome sequencing and annotation.</title>
        <authorList>
            <consortium name="The Broad Institute Genomics Platform"/>
            <consortium name="The Broad Institute Genome Sequencing Center for Infectious Disease"/>
            <person name="Wu L."/>
            <person name="Ma J."/>
        </authorList>
    </citation>
    <scope>NUCLEOTIDE SEQUENCE [LARGE SCALE GENOMIC DNA]</scope>
    <source>
        <strain evidence="4">KCTC 52366</strain>
    </source>
</reference>
<dbReference type="InterPro" id="IPR036282">
    <property type="entry name" value="Glutathione-S-Trfase_C_sf"/>
</dbReference>
<comment type="caution">
    <text evidence="3">The sequence shown here is derived from an EMBL/GenBank/DDBJ whole genome shotgun (WGS) entry which is preliminary data.</text>
</comment>
<evidence type="ECO:0000259" key="2">
    <source>
        <dbReference type="PROSITE" id="PS50405"/>
    </source>
</evidence>